<dbReference type="Proteomes" id="UP000242715">
    <property type="component" value="Unassembled WGS sequence"/>
</dbReference>
<proteinExistence type="predicted"/>
<protein>
    <submittedName>
        <fullName evidence="2">Uncharacterized protein</fullName>
    </submittedName>
</protein>
<organism evidence="2 3">
    <name type="scientific">Trifolium subterraneum</name>
    <name type="common">Subterranean clover</name>
    <dbReference type="NCBI Taxonomy" id="3900"/>
    <lineage>
        <taxon>Eukaryota</taxon>
        <taxon>Viridiplantae</taxon>
        <taxon>Streptophyta</taxon>
        <taxon>Embryophyta</taxon>
        <taxon>Tracheophyta</taxon>
        <taxon>Spermatophyta</taxon>
        <taxon>Magnoliopsida</taxon>
        <taxon>eudicotyledons</taxon>
        <taxon>Gunneridae</taxon>
        <taxon>Pentapetalae</taxon>
        <taxon>rosids</taxon>
        <taxon>fabids</taxon>
        <taxon>Fabales</taxon>
        <taxon>Fabaceae</taxon>
        <taxon>Papilionoideae</taxon>
        <taxon>50 kb inversion clade</taxon>
        <taxon>NPAAA clade</taxon>
        <taxon>Hologalegina</taxon>
        <taxon>IRL clade</taxon>
        <taxon>Trifolieae</taxon>
        <taxon>Trifolium</taxon>
    </lineage>
</organism>
<reference evidence="3" key="1">
    <citation type="journal article" date="2017" name="Front. Plant Sci.">
        <title>Climate Clever Clovers: New Paradigm to Reduce the Environmental Footprint of Ruminants by Breeding Low Methanogenic Forages Utilizing Haplotype Variation.</title>
        <authorList>
            <person name="Kaur P."/>
            <person name="Appels R."/>
            <person name="Bayer P.E."/>
            <person name="Keeble-Gagnere G."/>
            <person name="Wang J."/>
            <person name="Hirakawa H."/>
            <person name="Shirasawa K."/>
            <person name="Vercoe P."/>
            <person name="Stefanova K."/>
            <person name="Durmic Z."/>
            <person name="Nichols P."/>
            <person name="Revell C."/>
            <person name="Isobe S.N."/>
            <person name="Edwards D."/>
            <person name="Erskine W."/>
        </authorList>
    </citation>
    <scope>NUCLEOTIDE SEQUENCE [LARGE SCALE GENOMIC DNA]</scope>
    <source>
        <strain evidence="3">cv. Daliak</strain>
    </source>
</reference>
<feature type="region of interest" description="Disordered" evidence="1">
    <location>
        <begin position="75"/>
        <end position="99"/>
    </location>
</feature>
<evidence type="ECO:0000313" key="2">
    <source>
        <dbReference type="EMBL" id="GAU40409.1"/>
    </source>
</evidence>
<evidence type="ECO:0000313" key="3">
    <source>
        <dbReference type="Proteomes" id="UP000242715"/>
    </source>
</evidence>
<name>A0A2Z6P8W3_TRISU</name>
<dbReference type="AlphaFoldDB" id="A0A2Z6P8W3"/>
<evidence type="ECO:0000256" key="1">
    <source>
        <dbReference type="SAM" id="MobiDB-lite"/>
    </source>
</evidence>
<feature type="compositionally biased region" description="Polar residues" evidence="1">
    <location>
        <begin position="1"/>
        <end position="20"/>
    </location>
</feature>
<dbReference type="EMBL" id="DF973804">
    <property type="protein sequence ID" value="GAU40409.1"/>
    <property type="molecule type" value="Genomic_DNA"/>
</dbReference>
<dbReference type="OrthoDB" id="10552221at2759"/>
<feature type="region of interest" description="Disordered" evidence="1">
    <location>
        <begin position="1"/>
        <end position="36"/>
    </location>
</feature>
<accession>A0A2Z6P8W3</accession>
<sequence length="113" mass="12606">MSTRSIRPNNNGQVNQQAKSLVSHPRQPPHQMERQDQVGSFTQKVVLGGNPLRQQTEDGIVFKAAIKGCDRLINGDEHLKSPEPDETTNLHDKGEQPSKVVDEMVVETPLSRQ</sequence>
<keyword evidence="3" id="KW-1185">Reference proteome</keyword>
<gene>
    <name evidence="2" type="ORF">TSUD_136560</name>
</gene>